<dbReference type="Gene3D" id="1.10.443.10">
    <property type="entry name" value="Intergrase catalytic core"/>
    <property type="match status" value="1"/>
</dbReference>
<dbReference type="InterPro" id="IPR013762">
    <property type="entry name" value="Integrase-like_cat_sf"/>
</dbReference>
<evidence type="ECO:0000256" key="3">
    <source>
        <dbReference type="ARBA" id="ARBA00023125"/>
    </source>
</evidence>
<evidence type="ECO:0000256" key="1">
    <source>
        <dbReference type="ARBA" id="ARBA00008857"/>
    </source>
</evidence>
<keyword evidence="3 5" id="KW-0238">DNA-binding</keyword>
<dbReference type="CDD" id="cd00397">
    <property type="entry name" value="DNA_BRE_C"/>
    <property type="match status" value="1"/>
</dbReference>
<dbReference type="Pfam" id="PF00589">
    <property type="entry name" value="Phage_integrase"/>
    <property type="match status" value="1"/>
</dbReference>
<evidence type="ECO:0000256" key="2">
    <source>
        <dbReference type="ARBA" id="ARBA00022908"/>
    </source>
</evidence>
<dbReference type="GO" id="GO:0003677">
    <property type="term" value="F:DNA binding"/>
    <property type="evidence" value="ECO:0007669"/>
    <property type="project" value="UniProtKB-UniRule"/>
</dbReference>
<comment type="similarity">
    <text evidence="1">Belongs to the 'phage' integrase family.</text>
</comment>
<dbReference type="InterPro" id="IPR011010">
    <property type="entry name" value="DNA_brk_join_enz"/>
</dbReference>
<dbReference type="InterPro" id="IPR025269">
    <property type="entry name" value="SAM-like_dom"/>
</dbReference>
<name>A0A939GBQ3_9BACT</name>
<sequence length="399" mass="46415">MDCQKGANSEPIPYKPCRLYHFDYSTRKPWRLVYSQWNVKTGQLHRRHFTGFNNIPDVKLRLKEARHWERFINEQLVSGKVYNPDLTKAAPTPVVAPALPTFADDFAAFTAAKSATLSSDTIDAYNTFFWWWERYMEQVSINHLLTVEITPALCQGYQDFLINHNVTDKEPLAPKTINNYVGTLKAVLNYYCKPARKRFEVSPALHVDNLPVESEPDEPFSPEQAAAVLAEIEKREEWQLLLFVYLIHYTFARPGKEIRFLRVRDIRERTIVYKVSNVKSNAQKAPTIPKPLLELIDRLGIRDHDPELFVFSRSGKPGTKAVGNVYFWRKHRAVLDHLNIVGKYTLYSWKYTGNIKLFNTGINLKNIQMQNGHTTLRTTEKYLKRLGQFVDNDIFEKFV</sequence>
<reference evidence="7 8" key="1">
    <citation type="submission" date="2021-03" db="EMBL/GenBank/DDBJ databases">
        <title>Fibrella sp. HMF5036 genome sequencing and assembly.</title>
        <authorList>
            <person name="Kang H."/>
            <person name="Kim H."/>
            <person name="Bae S."/>
            <person name="Joh K."/>
        </authorList>
    </citation>
    <scope>NUCLEOTIDE SEQUENCE [LARGE SCALE GENOMIC DNA]</scope>
    <source>
        <strain evidence="7 8">HMF5036</strain>
    </source>
</reference>
<organism evidence="7 8">
    <name type="scientific">Fibrella aquatilis</name>
    <dbReference type="NCBI Taxonomy" id="2817059"/>
    <lineage>
        <taxon>Bacteria</taxon>
        <taxon>Pseudomonadati</taxon>
        <taxon>Bacteroidota</taxon>
        <taxon>Cytophagia</taxon>
        <taxon>Cytophagales</taxon>
        <taxon>Spirosomataceae</taxon>
        <taxon>Fibrella</taxon>
    </lineage>
</organism>
<evidence type="ECO:0000313" key="7">
    <source>
        <dbReference type="EMBL" id="MBO0934610.1"/>
    </source>
</evidence>
<dbReference type="EMBL" id="JAFMYU010000034">
    <property type="protein sequence ID" value="MBO0934610.1"/>
    <property type="molecule type" value="Genomic_DNA"/>
</dbReference>
<evidence type="ECO:0000256" key="4">
    <source>
        <dbReference type="ARBA" id="ARBA00023172"/>
    </source>
</evidence>
<dbReference type="Gene3D" id="1.10.150.130">
    <property type="match status" value="1"/>
</dbReference>
<gene>
    <name evidence="7" type="ORF">J2I48_26605</name>
</gene>
<dbReference type="GO" id="GO:0006310">
    <property type="term" value="P:DNA recombination"/>
    <property type="evidence" value="ECO:0007669"/>
    <property type="project" value="UniProtKB-KW"/>
</dbReference>
<proteinExistence type="inferred from homology"/>
<dbReference type="PANTHER" id="PTHR30349:SF41">
    <property type="entry name" value="INTEGRASE_RECOMBINASE PROTEIN MJ0367-RELATED"/>
    <property type="match status" value="1"/>
</dbReference>
<feature type="domain" description="Core-binding (CB)" evidence="6">
    <location>
        <begin position="100"/>
        <end position="192"/>
    </location>
</feature>
<dbReference type="InterPro" id="IPR044068">
    <property type="entry name" value="CB"/>
</dbReference>
<accession>A0A939GBQ3</accession>
<dbReference type="Proteomes" id="UP000664795">
    <property type="component" value="Unassembled WGS sequence"/>
</dbReference>
<evidence type="ECO:0000259" key="6">
    <source>
        <dbReference type="PROSITE" id="PS51900"/>
    </source>
</evidence>
<keyword evidence="4" id="KW-0233">DNA recombination</keyword>
<comment type="caution">
    <text evidence="7">The sequence shown here is derived from an EMBL/GenBank/DDBJ whole genome shotgun (WGS) entry which is preliminary data.</text>
</comment>
<evidence type="ECO:0000256" key="5">
    <source>
        <dbReference type="PROSITE-ProRule" id="PRU01248"/>
    </source>
</evidence>
<dbReference type="Pfam" id="PF13102">
    <property type="entry name" value="Phage_int_SAM_5"/>
    <property type="match status" value="1"/>
</dbReference>
<keyword evidence="8" id="KW-1185">Reference proteome</keyword>
<evidence type="ECO:0000313" key="8">
    <source>
        <dbReference type="Proteomes" id="UP000664795"/>
    </source>
</evidence>
<dbReference type="InterPro" id="IPR050090">
    <property type="entry name" value="Tyrosine_recombinase_XerCD"/>
</dbReference>
<dbReference type="InterPro" id="IPR002104">
    <property type="entry name" value="Integrase_catalytic"/>
</dbReference>
<dbReference type="AlphaFoldDB" id="A0A939GBQ3"/>
<dbReference type="SUPFAM" id="SSF56349">
    <property type="entry name" value="DNA breaking-rejoining enzymes"/>
    <property type="match status" value="1"/>
</dbReference>
<dbReference type="GO" id="GO:0015074">
    <property type="term" value="P:DNA integration"/>
    <property type="evidence" value="ECO:0007669"/>
    <property type="project" value="UniProtKB-KW"/>
</dbReference>
<keyword evidence="2" id="KW-0229">DNA integration</keyword>
<dbReference type="PROSITE" id="PS51900">
    <property type="entry name" value="CB"/>
    <property type="match status" value="1"/>
</dbReference>
<dbReference type="RefSeq" id="WP_207338576.1">
    <property type="nucleotide sequence ID" value="NZ_JAFMYU010000034.1"/>
</dbReference>
<dbReference type="InterPro" id="IPR010998">
    <property type="entry name" value="Integrase_recombinase_N"/>
</dbReference>
<dbReference type="PANTHER" id="PTHR30349">
    <property type="entry name" value="PHAGE INTEGRASE-RELATED"/>
    <property type="match status" value="1"/>
</dbReference>
<protein>
    <submittedName>
        <fullName evidence="7">Phage integrase SAM-like domain-containing protein</fullName>
    </submittedName>
</protein>